<dbReference type="Proteomes" id="UP001499967">
    <property type="component" value="Unassembled WGS sequence"/>
</dbReference>
<dbReference type="Pfam" id="PF01243">
    <property type="entry name" value="PNPOx_N"/>
    <property type="match status" value="1"/>
</dbReference>
<dbReference type="PANTHER" id="PTHR35176">
    <property type="entry name" value="HEME OXYGENASE HI_0854-RELATED"/>
    <property type="match status" value="1"/>
</dbReference>
<evidence type="ECO:0000256" key="1">
    <source>
        <dbReference type="ARBA" id="ARBA00023002"/>
    </source>
</evidence>
<dbReference type="Gene3D" id="2.30.110.10">
    <property type="entry name" value="Electron Transport, Fmn-binding Protein, Chain A"/>
    <property type="match status" value="1"/>
</dbReference>
<dbReference type="PANTHER" id="PTHR35176:SF6">
    <property type="entry name" value="HEME OXYGENASE HI_0854-RELATED"/>
    <property type="match status" value="1"/>
</dbReference>
<sequence>MPHPPLPTEIERFVRAPRPAVIGTVRADGSPWTTATWYDWRDGRVVISMVAGAPRHRNLLDRPAVAMTVLGEDWYDHVSLRGRVTELRDDPELTDLDALSRRYVGTPYGKRELSCVTAFVEIDRWHTWGDPASADNRR</sequence>
<name>A0ABP3YLR3_9PSEU</name>
<dbReference type="InterPro" id="IPR052019">
    <property type="entry name" value="F420H2_bilvrd_red/Heme_oxyg"/>
</dbReference>
<dbReference type="RefSeq" id="WP_343944240.1">
    <property type="nucleotide sequence ID" value="NZ_BAAAHP010000163.1"/>
</dbReference>
<dbReference type="InterPro" id="IPR011576">
    <property type="entry name" value="Pyridox_Oxase_N"/>
</dbReference>
<feature type="domain" description="Pyridoxamine 5'-phosphate oxidase N-terminal" evidence="2">
    <location>
        <begin position="7"/>
        <end position="109"/>
    </location>
</feature>
<dbReference type="EMBL" id="BAAAHP010000163">
    <property type="protein sequence ID" value="GAA0895716.1"/>
    <property type="molecule type" value="Genomic_DNA"/>
</dbReference>
<protein>
    <submittedName>
        <fullName evidence="3">PPOX class F420-dependent oxidoreductase</fullName>
    </submittedName>
</protein>
<dbReference type="SUPFAM" id="SSF50475">
    <property type="entry name" value="FMN-binding split barrel"/>
    <property type="match status" value="1"/>
</dbReference>
<reference evidence="4" key="1">
    <citation type="journal article" date="2019" name="Int. J. Syst. Evol. Microbiol.">
        <title>The Global Catalogue of Microorganisms (GCM) 10K type strain sequencing project: providing services to taxonomists for standard genome sequencing and annotation.</title>
        <authorList>
            <consortium name="The Broad Institute Genomics Platform"/>
            <consortium name="The Broad Institute Genome Sequencing Center for Infectious Disease"/>
            <person name="Wu L."/>
            <person name="Ma J."/>
        </authorList>
    </citation>
    <scope>NUCLEOTIDE SEQUENCE [LARGE SCALE GENOMIC DNA]</scope>
    <source>
        <strain evidence="4">JCM 11117</strain>
    </source>
</reference>
<evidence type="ECO:0000259" key="2">
    <source>
        <dbReference type="Pfam" id="PF01243"/>
    </source>
</evidence>
<proteinExistence type="predicted"/>
<organism evidence="3 4">
    <name type="scientific">Pseudonocardia zijingensis</name>
    <dbReference type="NCBI Taxonomy" id="153376"/>
    <lineage>
        <taxon>Bacteria</taxon>
        <taxon>Bacillati</taxon>
        <taxon>Actinomycetota</taxon>
        <taxon>Actinomycetes</taxon>
        <taxon>Pseudonocardiales</taxon>
        <taxon>Pseudonocardiaceae</taxon>
        <taxon>Pseudonocardia</taxon>
    </lineage>
</organism>
<dbReference type="InterPro" id="IPR012349">
    <property type="entry name" value="Split_barrel_FMN-bd"/>
</dbReference>
<keyword evidence="1" id="KW-0560">Oxidoreductase</keyword>
<evidence type="ECO:0000313" key="3">
    <source>
        <dbReference type="EMBL" id="GAA0895716.1"/>
    </source>
</evidence>
<keyword evidence="4" id="KW-1185">Reference proteome</keyword>
<evidence type="ECO:0000313" key="4">
    <source>
        <dbReference type="Proteomes" id="UP001499967"/>
    </source>
</evidence>
<comment type="caution">
    <text evidence="3">The sequence shown here is derived from an EMBL/GenBank/DDBJ whole genome shotgun (WGS) entry which is preliminary data.</text>
</comment>
<accession>A0ABP3YLR3</accession>
<gene>
    <name evidence="3" type="ORF">GCM10009559_52430</name>
</gene>